<dbReference type="SUPFAM" id="SSF46689">
    <property type="entry name" value="Homeodomain-like"/>
    <property type="match status" value="1"/>
</dbReference>
<dbReference type="GO" id="GO:0003700">
    <property type="term" value="F:DNA-binding transcription factor activity"/>
    <property type="evidence" value="ECO:0007669"/>
    <property type="project" value="InterPro"/>
</dbReference>
<accession>A0A7K3NNK7</accession>
<protein>
    <submittedName>
        <fullName evidence="7">Helix-turn-helix transcriptional regulator</fullName>
    </submittedName>
</protein>
<dbReference type="GO" id="GO:0043565">
    <property type="term" value="F:sequence-specific DNA binding"/>
    <property type="evidence" value="ECO:0007669"/>
    <property type="project" value="InterPro"/>
</dbReference>
<sequence length="296" mass="32620">MTKNSANPTGDAAEALSRPSEQGDDPDPHRPVLGVSRELPPFQPSPPHCHFRAQLIHASAGVMTITTSDGIWVTPPHLALWVPSMIWHHVRVYGRVSLKTLYILPGAVPDMPDACRVVPVSPLLRELIIHACAFPRDYDPDGPEGRVMAVILDQMRVSTTAPLYLPMPRDPRLAVVCRNLLDNPGDRRTLPELAARAGAVDRTLLRLFLKETGLTFRIWRRQARLLAALRKLAAGEPVMAVAMDLGYESQSAFIAMFRRALGVTPGRYFARDEGLRQGHARPAAGVSQIVPDQRPP</sequence>
<feature type="domain" description="HTH araC/xylS-type" evidence="6">
    <location>
        <begin position="174"/>
        <end position="271"/>
    </location>
</feature>
<dbReference type="InterPro" id="IPR018060">
    <property type="entry name" value="HTH_AraC"/>
</dbReference>
<dbReference type="PROSITE" id="PS00041">
    <property type="entry name" value="HTH_ARAC_FAMILY_1"/>
    <property type="match status" value="1"/>
</dbReference>
<dbReference type="AlphaFoldDB" id="A0A7K3NNK7"/>
<evidence type="ECO:0000256" key="2">
    <source>
        <dbReference type="ARBA" id="ARBA00023015"/>
    </source>
</evidence>
<dbReference type="SMART" id="SM00342">
    <property type="entry name" value="HTH_ARAC"/>
    <property type="match status" value="1"/>
</dbReference>
<evidence type="ECO:0000256" key="5">
    <source>
        <dbReference type="SAM" id="MobiDB-lite"/>
    </source>
</evidence>
<keyword evidence="8" id="KW-1185">Reference proteome</keyword>
<reference evidence="7 8" key="1">
    <citation type="submission" date="2020-02" db="EMBL/GenBank/DDBJ databases">
        <title>Comparative genomics of sulfur disproportionating microorganisms.</title>
        <authorList>
            <person name="Ward L.M."/>
            <person name="Bertran E."/>
            <person name="Johnston D.T."/>
        </authorList>
    </citation>
    <scope>NUCLEOTIDE SEQUENCE [LARGE SCALE GENOMIC DNA]</scope>
    <source>
        <strain evidence="7 8">DSM 3696</strain>
    </source>
</reference>
<dbReference type="Gene3D" id="1.10.10.60">
    <property type="entry name" value="Homeodomain-like"/>
    <property type="match status" value="1"/>
</dbReference>
<dbReference type="Proteomes" id="UP000469724">
    <property type="component" value="Unassembled WGS sequence"/>
</dbReference>
<dbReference type="InterPro" id="IPR018062">
    <property type="entry name" value="HTH_AraC-typ_CS"/>
</dbReference>
<dbReference type="PANTHER" id="PTHR11019:SF159">
    <property type="entry name" value="TRANSCRIPTIONAL REGULATOR-RELATED"/>
    <property type="match status" value="1"/>
</dbReference>
<dbReference type="InterPro" id="IPR020449">
    <property type="entry name" value="Tscrpt_reg_AraC-type_HTH"/>
</dbReference>
<comment type="caution">
    <text evidence="7">The sequence shown here is derived from an EMBL/GenBank/DDBJ whole genome shotgun (WGS) entry which is preliminary data.</text>
</comment>
<organism evidence="7 8">
    <name type="scientific">Desulfolutivibrio sulfodismutans</name>
    <dbReference type="NCBI Taxonomy" id="63561"/>
    <lineage>
        <taxon>Bacteria</taxon>
        <taxon>Pseudomonadati</taxon>
        <taxon>Thermodesulfobacteriota</taxon>
        <taxon>Desulfovibrionia</taxon>
        <taxon>Desulfovibrionales</taxon>
        <taxon>Desulfovibrionaceae</taxon>
        <taxon>Desulfolutivibrio</taxon>
    </lineage>
</organism>
<evidence type="ECO:0000256" key="1">
    <source>
        <dbReference type="ARBA" id="ARBA00022491"/>
    </source>
</evidence>
<dbReference type="RefSeq" id="WP_163302860.1">
    <property type="nucleotide sequence ID" value="NZ_JAAGRQ010000061.1"/>
</dbReference>
<evidence type="ECO:0000256" key="3">
    <source>
        <dbReference type="ARBA" id="ARBA00023125"/>
    </source>
</evidence>
<keyword evidence="2" id="KW-0805">Transcription regulation</keyword>
<evidence type="ECO:0000256" key="4">
    <source>
        <dbReference type="ARBA" id="ARBA00023163"/>
    </source>
</evidence>
<evidence type="ECO:0000313" key="7">
    <source>
        <dbReference type="EMBL" id="NDY57778.1"/>
    </source>
</evidence>
<feature type="region of interest" description="Disordered" evidence="5">
    <location>
        <begin position="1"/>
        <end position="39"/>
    </location>
</feature>
<dbReference type="InterPro" id="IPR009057">
    <property type="entry name" value="Homeodomain-like_sf"/>
</dbReference>
<gene>
    <name evidence="7" type="ORF">G3N56_13660</name>
</gene>
<dbReference type="CDD" id="cd06124">
    <property type="entry name" value="cupin_NimR-like_N"/>
    <property type="match status" value="1"/>
</dbReference>
<keyword evidence="1" id="KW-0678">Repressor</keyword>
<evidence type="ECO:0000259" key="6">
    <source>
        <dbReference type="PROSITE" id="PS01124"/>
    </source>
</evidence>
<proteinExistence type="predicted"/>
<name>A0A7K3NNK7_9BACT</name>
<keyword evidence="4" id="KW-0804">Transcription</keyword>
<dbReference type="PROSITE" id="PS01124">
    <property type="entry name" value="HTH_ARAC_FAMILY_2"/>
    <property type="match status" value="1"/>
</dbReference>
<dbReference type="SUPFAM" id="SSF51182">
    <property type="entry name" value="RmlC-like cupins"/>
    <property type="match status" value="1"/>
</dbReference>
<dbReference type="PRINTS" id="PR00032">
    <property type="entry name" value="HTHARAC"/>
</dbReference>
<keyword evidence="3" id="KW-0238">DNA-binding</keyword>
<dbReference type="InterPro" id="IPR011051">
    <property type="entry name" value="RmlC_Cupin_sf"/>
</dbReference>
<evidence type="ECO:0000313" key="8">
    <source>
        <dbReference type="Proteomes" id="UP000469724"/>
    </source>
</evidence>
<dbReference type="EMBL" id="JAAGRQ010000061">
    <property type="protein sequence ID" value="NDY57778.1"/>
    <property type="molecule type" value="Genomic_DNA"/>
</dbReference>
<dbReference type="PANTHER" id="PTHR11019">
    <property type="entry name" value="HTH-TYPE TRANSCRIPTIONAL REGULATOR NIMR"/>
    <property type="match status" value="1"/>
</dbReference>
<dbReference type="Pfam" id="PF12833">
    <property type="entry name" value="HTH_18"/>
    <property type="match status" value="1"/>
</dbReference>
<dbReference type="FunFam" id="1.10.10.60:FF:000132">
    <property type="entry name" value="AraC family transcriptional regulator"/>
    <property type="match status" value="1"/>
</dbReference>